<reference evidence="3" key="1">
    <citation type="submission" date="2025-08" db="UniProtKB">
        <authorList>
            <consortium name="RefSeq"/>
        </authorList>
    </citation>
    <scope>IDENTIFICATION</scope>
    <source>
        <tissue evidence="3">Whole organism</tissue>
    </source>
</reference>
<dbReference type="CDD" id="cd00037">
    <property type="entry name" value="CLECT"/>
    <property type="match status" value="1"/>
</dbReference>
<dbReference type="GeneID" id="108667252"/>
<dbReference type="SUPFAM" id="SSF56436">
    <property type="entry name" value="C-type lectin-like"/>
    <property type="match status" value="1"/>
</dbReference>
<proteinExistence type="predicted"/>
<dbReference type="Proteomes" id="UP000694843">
    <property type="component" value="Unplaced"/>
</dbReference>
<evidence type="ECO:0000313" key="3">
    <source>
        <dbReference type="RefSeq" id="XP_018009743.1"/>
    </source>
</evidence>
<dbReference type="RefSeq" id="XP_018009743.1">
    <property type="nucleotide sequence ID" value="XM_018154254.2"/>
</dbReference>
<dbReference type="InterPro" id="IPR001304">
    <property type="entry name" value="C-type_lectin-like"/>
</dbReference>
<protein>
    <submittedName>
        <fullName evidence="3">Uncharacterized protein LOC108667252</fullName>
    </submittedName>
</protein>
<accession>A0A8B7N932</accession>
<sequence length="127" mass="14644">MITAYDGKTLVEINAPLHMSWQQAFDECADKGTTLVTYPRTLKERVALTIRRHRWFYVDLQRQDDGSYSSVNTNMVLPSDHDFQWLRGNPNNGTQKCIGMGGIPMVVYDYPCNLVDEWDFSLFCLAE</sequence>
<feature type="domain" description="C-type lectin" evidence="1">
    <location>
        <begin position="19"/>
        <end position="114"/>
    </location>
</feature>
<gene>
    <name evidence="3" type="primary">LOC108667252</name>
</gene>
<dbReference type="Gene3D" id="3.10.100.10">
    <property type="entry name" value="Mannose-Binding Protein A, subunit A"/>
    <property type="match status" value="1"/>
</dbReference>
<dbReference type="InterPro" id="IPR016187">
    <property type="entry name" value="CTDL_fold"/>
</dbReference>
<keyword evidence="2" id="KW-1185">Reference proteome</keyword>
<dbReference type="Pfam" id="PF00059">
    <property type="entry name" value="Lectin_C"/>
    <property type="match status" value="1"/>
</dbReference>
<name>A0A8B7N932_HYAAZ</name>
<dbReference type="AlphaFoldDB" id="A0A8B7N932"/>
<organism evidence="2 3">
    <name type="scientific">Hyalella azteca</name>
    <name type="common">Amphipod</name>
    <dbReference type="NCBI Taxonomy" id="294128"/>
    <lineage>
        <taxon>Eukaryota</taxon>
        <taxon>Metazoa</taxon>
        <taxon>Ecdysozoa</taxon>
        <taxon>Arthropoda</taxon>
        <taxon>Crustacea</taxon>
        <taxon>Multicrustacea</taxon>
        <taxon>Malacostraca</taxon>
        <taxon>Eumalacostraca</taxon>
        <taxon>Peracarida</taxon>
        <taxon>Amphipoda</taxon>
        <taxon>Senticaudata</taxon>
        <taxon>Talitrida</taxon>
        <taxon>Talitroidea</taxon>
        <taxon>Hyalellidae</taxon>
        <taxon>Hyalella</taxon>
    </lineage>
</organism>
<dbReference type="OrthoDB" id="6393835at2759"/>
<dbReference type="InterPro" id="IPR016186">
    <property type="entry name" value="C-type_lectin-like/link_sf"/>
</dbReference>
<evidence type="ECO:0000259" key="1">
    <source>
        <dbReference type="Pfam" id="PF00059"/>
    </source>
</evidence>
<dbReference type="KEGG" id="hazt:108667252"/>
<evidence type="ECO:0000313" key="2">
    <source>
        <dbReference type="Proteomes" id="UP000694843"/>
    </source>
</evidence>